<evidence type="ECO:0000259" key="4">
    <source>
        <dbReference type="Pfam" id="PF00808"/>
    </source>
</evidence>
<dbReference type="Pfam" id="PF00808">
    <property type="entry name" value="CBFD_NFYB_HMF"/>
    <property type="match status" value="1"/>
</dbReference>
<feature type="compositionally biased region" description="Low complexity" evidence="3">
    <location>
        <begin position="117"/>
        <end position="127"/>
    </location>
</feature>
<dbReference type="KEGG" id="egu:105047912"/>
<sequence length="150" mass="16655">MEDQEDRRQGQEEQGEEGEEEGESSEVLRPSLPMGRVKKIVKLDREIKKVNSEALFLISLSTDLFLRSLASSARDAALLSKRRTIKLDHLRSAACSHPPTSDFLLDSLPRPSPPSKPAARPRPAAASEKPLPPGARRIDDFFRKPTADSQ</sequence>
<feature type="compositionally biased region" description="Acidic residues" evidence="3">
    <location>
        <begin position="13"/>
        <end position="24"/>
    </location>
</feature>
<dbReference type="GeneID" id="105047912"/>
<dbReference type="RefSeq" id="XP_073116682.1">
    <property type="nucleotide sequence ID" value="XM_073260581.1"/>
</dbReference>
<keyword evidence="2" id="KW-0539">Nucleus</keyword>
<dbReference type="GO" id="GO:0000976">
    <property type="term" value="F:transcription cis-regulatory region binding"/>
    <property type="evidence" value="ECO:0007669"/>
    <property type="project" value="TreeGrafter"/>
</dbReference>
<evidence type="ECO:0000256" key="1">
    <source>
        <dbReference type="ARBA" id="ARBA00004123"/>
    </source>
</evidence>
<dbReference type="InterPro" id="IPR003958">
    <property type="entry name" value="CBFA_NFYB_domain"/>
</dbReference>
<dbReference type="InterPro" id="IPR009072">
    <property type="entry name" value="Histone-fold"/>
</dbReference>
<dbReference type="PANTHER" id="PTHR10252:SF54">
    <property type="entry name" value="CHROMATIN ACCESSIBILITY COMPLEX PROTEIN 1"/>
    <property type="match status" value="1"/>
</dbReference>
<dbReference type="SUPFAM" id="SSF47113">
    <property type="entry name" value="Histone-fold"/>
    <property type="match status" value="1"/>
</dbReference>
<dbReference type="CDD" id="cd22929">
    <property type="entry name" value="HFD_POLE4-like"/>
    <property type="match status" value="1"/>
</dbReference>
<evidence type="ECO:0000256" key="2">
    <source>
        <dbReference type="ARBA" id="ARBA00023242"/>
    </source>
</evidence>
<proteinExistence type="predicted"/>
<dbReference type="InterPro" id="IPR050568">
    <property type="entry name" value="Transcr_DNA_Rep_Reg"/>
</dbReference>
<evidence type="ECO:0000313" key="7">
    <source>
        <dbReference type="RefSeq" id="XP_010925347.1"/>
    </source>
</evidence>
<dbReference type="GO" id="GO:0046982">
    <property type="term" value="F:protein heterodimerization activity"/>
    <property type="evidence" value="ECO:0007669"/>
    <property type="project" value="InterPro"/>
</dbReference>
<dbReference type="GO" id="GO:0005634">
    <property type="term" value="C:nucleus"/>
    <property type="evidence" value="ECO:0007669"/>
    <property type="project" value="UniProtKB-SubCell"/>
</dbReference>
<feature type="region of interest" description="Disordered" evidence="3">
    <location>
        <begin position="96"/>
        <end position="150"/>
    </location>
</feature>
<dbReference type="RefSeq" id="XP_010925346.1">
    <property type="nucleotide sequence ID" value="XM_010927044.3"/>
</dbReference>
<evidence type="ECO:0000313" key="6">
    <source>
        <dbReference type="RefSeq" id="XP_010925346.1"/>
    </source>
</evidence>
<dbReference type="Proteomes" id="UP000504607">
    <property type="component" value="Chromosome 7"/>
</dbReference>
<feature type="region of interest" description="Disordered" evidence="3">
    <location>
        <begin position="1"/>
        <end position="31"/>
    </location>
</feature>
<dbReference type="OrthoDB" id="636685at2759"/>
<organism evidence="7">
    <name type="scientific">Elaeis guineensis var. tenera</name>
    <name type="common">Oil palm</name>
    <dbReference type="NCBI Taxonomy" id="51953"/>
    <lineage>
        <taxon>Eukaryota</taxon>
        <taxon>Viridiplantae</taxon>
        <taxon>Streptophyta</taxon>
        <taxon>Embryophyta</taxon>
        <taxon>Tracheophyta</taxon>
        <taxon>Spermatophyta</taxon>
        <taxon>Magnoliopsida</taxon>
        <taxon>Liliopsida</taxon>
        <taxon>Arecaceae</taxon>
        <taxon>Arecoideae</taxon>
        <taxon>Cocoseae</taxon>
        <taxon>Elaeidinae</taxon>
        <taxon>Elaeis</taxon>
    </lineage>
</organism>
<dbReference type="RefSeq" id="XP_010925347.1">
    <property type="nucleotide sequence ID" value="XM_010927045.3"/>
</dbReference>
<dbReference type="PANTHER" id="PTHR10252">
    <property type="entry name" value="HISTONE-LIKE TRANSCRIPTION FACTOR CCAAT-RELATED"/>
    <property type="match status" value="1"/>
</dbReference>
<dbReference type="GO" id="GO:0006355">
    <property type="term" value="P:regulation of DNA-templated transcription"/>
    <property type="evidence" value="ECO:0007669"/>
    <property type="project" value="TreeGrafter"/>
</dbReference>
<dbReference type="AlphaFoldDB" id="A0A6I9RFW5"/>
<protein>
    <submittedName>
        <fullName evidence="6 7">Chromatin accessibility complex protein 1</fullName>
    </submittedName>
</protein>
<evidence type="ECO:0000256" key="3">
    <source>
        <dbReference type="SAM" id="MobiDB-lite"/>
    </source>
</evidence>
<feature type="domain" description="Transcription factor CBF/NF-Y/archaeal histone" evidence="4">
    <location>
        <begin position="31"/>
        <end position="93"/>
    </location>
</feature>
<comment type="subcellular location">
    <subcellularLocation>
        <location evidence="1">Nucleus</location>
    </subcellularLocation>
</comment>
<name>A0A6I9RFW5_ELAGV</name>
<feature type="compositionally biased region" description="Basic and acidic residues" evidence="3">
    <location>
        <begin position="136"/>
        <end position="150"/>
    </location>
</feature>
<gene>
    <name evidence="6 7" type="primary">LOC105047912</name>
</gene>
<accession>A0A6I9RFW5</accession>
<dbReference type="Gene3D" id="1.10.20.10">
    <property type="entry name" value="Histone, subunit A"/>
    <property type="match status" value="1"/>
</dbReference>
<feature type="compositionally biased region" description="Basic and acidic residues" evidence="3">
    <location>
        <begin position="1"/>
        <end position="11"/>
    </location>
</feature>
<keyword evidence="5" id="KW-1185">Reference proteome</keyword>
<reference evidence="7" key="1">
    <citation type="submission" date="2022-04" db="UniProtKB">
        <authorList>
            <consortium name="RefSeq"/>
        </authorList>
    </citation>
    <scope>IDENTIFICATION</scope>
</reference>
<evidence type="ECO:0000313" key="5">
    <source>
        <dbReference type="Proteomes" id="UP000504607"/>
    </source>
</evidence>